<sequence length="659" mass="73343">MSGFEIAGIVLGAFPLLTGSVKYLQNTLQNDVKFFLQFDRHLGDFLASISTERVAYDQAMDIIFGLLKVPEAEQDRLRNASVEETSTAWRDSQLDTELRRQLRDRHYNGVALQLNNIREALQGLTDLFSADELNQIKGRSRTKSEEMTIAFFHKKDKLLGRLKNANNSLHTYLDRAHRALPQASIDYSPRHLIPHTQKYRSIQRIQEQANLLYDCLQKGLNCKCSTGHPCGISITKRGDAQGYLGNKDDDDVAIVLMFNPRMELERFQVVVDIEKTVPARKIQFQDQLHETSQSPQKISINVSTAPTDNKPNAPVSSPSDDHASKPSLESNATKYTKGNSRRSLLQKLKSVVGFSQIALPTSRKSGDTEKQYTSALTAIDRKGKAAVHRPAGQTIDNPPTGAAAKRGQCFQILDACCSIGNRDGKSCLGFLESGKSDHVHLHIELPDNTPNYNCLDGGLEAVVKQGANGPVLPQLSQRLRVALDLVLLVASLEPTSWLDSGWYHSDFILVTKPDKPDVQPYIMQDSLVKKLHQQTHSSIGASQGRLSVFKLGVIILEFIFGGKLDNQPFWKHHLGDDDQPNDMTELFAAYEWKRASETAVGPLLASGIGWCLGCREGRHMDLESSASLQALWENVVIPLELFLKVWSEDPTPTRSPASR</sequence>
<evidence type="ECO:0000313" key="2">
    <source>
        <dbReference type="EMBL" id="TDZ68277.1"/>
    </source>
</evidence>
<reference evidence="2 3" key="1">
    <citation type="submission" date="2018-12" db="EMBL/GenBank/DDBJ databases">
        <title>Genome sequence and assembly of Colletotrichum trifolii.</title>
        <authorList>
            <person name="Gan P."/>
            <person name="Shirasu K."/>
        </authorList>
    </citation>
    <scope>NUCLEOTIDE SEQUENCE [LARGE SCALE GENOMIC DNA]</scope>
    <source>
        <strain evidence="2 3">543-2</strain>
    </source>
</reference>
<name>A0A4R8RQZ2_COLTR</name>
<feature type="compositionally biased region" description="Polar residues" evidence="1">
    <location>
        <begin position="327"/>
        <end position="339"/>
    </location>
</feature>
<gene>
    <name evidence="2" type="ORF">CTRI78_v002265</name>
</gene>
<feature type="compositionally biased region" description="Polar residues" evidence="1">
    <location>
        <begin position="286"/>
        <end position="318"/>
    </location>
</feature>
<dbReference type="Proteomes" id="UP000295703">
    <property type="component" value="Unassembled WGS sequence"/>
</dbReference>
<organism evidence="2 3">
    <name type="scientific">Colletotrichum trifolii</name>
    <dbReference type="NCBI Taxonomy" id="5466"/>
    <lineage>
        <taxon>Eukaryota</taxon>
        <taxon>Fungi</taxon>
        <taxon>Dikarya</taxon>
        <taxon>Ascomycota</taxon>
        <taxon>Pezizomycotina</taxon>
        <taxon>Sordariomycetes</taxon>
        <taxon>Hypocreomycetidae</taxon>
        <taxon>Glomerellales</taxon>
        <taxon>Glomerellaceae</taxon>
        <taxon>Colletotrichum</taxon>
        <taxon>Colletotrichum orbiculare species complex</taxon>
    </lineage>
</organism>
<dbReference type="PANTHER" id="PTHR35186:SF4">
    <property type="entry name" value="PRION-INHIBITION AND PROPAGATION HELO DOMAIN-CONTAINING PROTEIN"/>
    <property type="match status" value="1"/>
</dbReference>
<keyword evidence="3" id="KW-1185">Reference proteome</keyword>
<dbReference type="EMBL" id="RYZW01000012">
    <property type="protein sequence ID" value="TDZ68277.1"/>
    <property type="molecule type" value="Genomic_DNA"/>
</dbReference>
<accession>A0A4R8RQZ2</accession>
<evidence type="ECO:0000313" key="3">
    <source>
        <dbReference type="Proteomes" id="UP000295703"/>
    </source>
</evidence>
<evidence type="ECO:0000256" key="1">
    <source>
        <dbReference type="SAM" id="MobiDB-lite"/>
    </source>
</evidence>
<feature type="region of interest" description="Disordered" evidence="1">
    <location>
        <begin position="286"/>
        <end position="339"/>
    </location>
</feature>
<dbReference type="PANTHER" id="PTHR35186">
    <property type="entry name" value="ANK_REP_REGION DOMAIN-CONTAINING PROTEIN"/>
    <property type="match status" value="1"/>
</dbReference>
<proteinExistence type="predicted"/>
<dbReference type="STRING" id="5466.A0A4R8RQZ2"/>
<protein>
    <submittedName>
        <fullName evidence="2">Uncharacterized protein</fullName>
    </submittedName>
</protein>
<dbReference type="AlphaFoldDB" id="A0A4R8RQZ2"/>
<comment type="caution">
    <text evidence="2">The sequence shown here is derived from an EMBL/GenBank/DDBJ whole genome shotgun (WGS) entry which is preliminary data.</text>
</comment>